<reference evidence="2" key="1">
    <citation type="submission" date="2016-10" db="EMBL/GenBank/DDBJ databases">
        <authorList>
            <person name="Varghese N."/>
            <person name="Submissions S."/>
        </authorList>
    </citation>
    <scope>NUCLEOTIDE SEQUENCE [LARGE SCALE GENOMIC DNA]</scope>
    <source>
        <strain evidence="2">DSM 25811 / CCM 8410 / LMG 26954 / E90</strain>
    </source>
</reference>
<dbReference type="RefSeq" id="WP_090388960.1">
    <property type="nucleotide sequence ID" value="NZ_FMZO01000002.1"/>
</dbReference>
<dbReference type="Gene3D" id="3.40.50.450">
    <property type="match status" value="1"/>
</dbReference>
<evidence type="ECO:0000313" key="1">
    <source>
        <dbReference type="EMBL" id="SDC42570.1"/>
    </source>
</evidence>
<gene>
    <name evidence="1" type="ORF">SAMN04487894_102348</name>
</gene>
<sequence length="384" mass="43105">MAKRTKSAVKKAASKTATKAIESAKVKKQISNTDLPRKTLEECLDVARPIHETYADSNVSWDEIAAALSRGSQTAAFKYLVWGAQAYGLILRDGEAYQLTETSRKIFAPESEAERRESLIKASTIPTILSRFYTDYNGKFLPEGEFFDNILNSRYSIPKDRINEAKDIILSNARYCGLLIEHDSGKMTIRLEGAPIRNESQPEISIQSEIDNGSSEIDSENICFYITPIGDEGTEVRRHADMLLKHLIEPAFAKFNYKVIRADKIEKSGLISQQIFEYLVSCKICVADLSYGNPNAFYELGIRHMIKKPSIQIIRKGDKIPFDVSQGRTITVDISDTYTVMDKIESAKNELMEHIKAILDPSSSGQSDDNPVAVYLPKLTIRMI</sequence>
<dbReference type="EMBL" id="FMZO01000002">
    <property type="protein sequence ID" value="SDC42570.1"/>
    <property type="molecule type" value="Genomic_DNA"/>
</dbReference>
<protein>
    <submittedName>
        <fullName evidence="1">Uncharacterized protein</fullName>
    </submittedName>
</protein>
<dbReference type="STRING" id="1285928.SAMN04487894_102348"/>
<evidence type="ECO:0000313" key="2">
    <source>
        <dbReference type="Proteomes" id="UP000198757"/>
    </source>
</evidence>
<keyword evidence="2" id="KW-1185">Reference proteome</keyword>
<dbReference type="AlphaFoldDB" id="A0A1G6LH42"/>
<dbReference type="OrthoDB" id="9815193at2"/>
<name>A0A1G6LH42_NIADE</name>
<accession>A0A1G6LH42</accession>
<dbReference type="Proteomes" id="UP000198757">
    <property type="component" value="Unassembled WGS sequence"/>
</dbReference>
<organism evidence="1 2">
    <name type="scientific">Niabella drilacis (strain DSM 25811 / CCM 8410 / CCUG 62505 / LMG 26954 / E90)</name>
    <dbReference type="NCBI Taxonomy" id="1285928"/>
    <lineage>
        <taxon>Bacteria</taxon>
        <taxon>Pseudomonadati</taxon>
        <taxon>Bacteroidota</taxon>
        <taxon>Chitinophagia</taxon>
        <taxon>Chitinophagales</taxon>
        <taxon>Chitinophagaceae</taxon>
        <taxon>Niabella</taxon>
    </lineage>
</organism>
<proteinExistence type="predicted"/>